<evidence type="ECO:0000313" key="8">
    <source>
        <dbReference type="Proteomes" id="UP001499851"/>
    </source>
</evidence>
<gene>
    <name evidence="7" type="ORF">GCM10009830_30180</name>
</gene>
<dbReference type="SUPFAM" id="SSF52540">
    <property type="entry name" value="P-loop containing nucleoside triphosphate hydrolases"/>
    <property type="match status" value="1"/>
</dbReference>
<dbReference type="InterPro" id="IPR003593">
    <property type="entry name" value="AAA+_ATPase"/>
</dbReference>
<keyword evidence="3" id="KW-0547">Nucleotide-binding</keyword>
<name>A0ABP4T242_9ACTN</name>
<organism evidence="7 8">
    <name type="scientific">Glycomyces endophyticus</name>
    <dbReference type="NCBI Taxonomy" id="480996"/>
    <lineage>
        <taxon>Bacteria</taxon>
        <taxon>Bacillati</taxon>
        <taxon>Actinomycetota</taxon>
        <taxon>Actinomycetes</taxon>
        <taxon>Glycomycetales</taxon>
        <taxon>Glycomycetaceae</taxon>
        <taxon>Glycomyces</taxon>
    </lineage>
</organism>
<accession>A0ABP4T242</accession>
<evidence type="ECO:0000313" key="7">
    <source>
        <dbReference type="EMBL" id="GAA1681026.1"/>
    </source>
</evidence>
<proteinExistence type="predicted"/>
<dbReference type="InterPro" id="IPR017871">
    <property type="entry name" value="ABC_transporter-like_CS"/>
</dbReference>
<evidence type="ECO:0000256" key="5">
    <source>
        <dbReference type="ARBA" id="ARBA00023251"/>
    </source>
</evidence>
<keyword evidence="8" id="KW-1185">Reference proteome</keyword>
<dbReference type="PROSITE" id="PS00211">
    <property type="entry name" value="ABC_TRANSPORTER_1"/>
    <property type="match status" value="1"/>
</dbReference>
<keyword evidence="4 7" id="KW-0067">ATP-binding</keyword>
<dbReference type="RefSeq" id="WP_344487763.1">
    <property type="nucleotide sequence ID" value="NZ_BAAAQF010000010.1"/>
</dbReference>
<dbReference type="GO" id="GO:0005524">
    <property type="term" value="F:ATP binding"/>
    <property type="evidence" value="ECO:0007669"/>
    <property type="project" value="UniProtKB-KW"/>
</dbReference>
<evidence type="ECO:0000256" key="3">
    <source>
        <dbReference type="ARBA" id="ARBA00022741"/>
    </source>
</evidence>
<comment type="subcellular location">
    <subcellularLocation>
        <location evidence="1">Cell membrane</location>
        <topology evidence="1">Peripheral membrane protein</topology>
    </subcellularLocation>
</comment>
<dbReference type="InterPro" id="IPR027417">
    <property type="entry name" value="P-loop_NTPase"/>
</dbReference>
<dbReference type="InterPro" id="IPR003439">
    <property type="entry name" value="ABC_transporter-like_ATP-bd"/>
</dbReference>
<reference evidence="8" key="1">
    <citation type="journal article" date="2019" name="Int. J. Syst. Evol. Microbiol.">
        <title>The Global Catalogue of Microorganisms (GCM) 10K type strain sequencing project: providing services to taxonomists for standard genome sequencing and annotation.</title>
        <authorList>
            <consortium name="The Broad Institute Genomics Platform"/>
            <consortium name="The Broad Institute Genome Sequencing Center for Infectious Disease"/>
            <person name="Wu L."/>
            <person name="Ma J."/>
        </authorList>
    </citation>
    <scope>NUCLEOTIDE SEQUENCE [LARGE SCALE GENOMIC DNA]</scope>
    <source>
        <strain evidence="8">JCM 16001</strain>
    </source>
</reference>
<keyword evidence="2" id="KW-0813">Transport</keyword>
<keyword evidence="5" id="KW-0046">Antibiotic resistance</keyword>
<dbReference type="PROSITE" id="PS50893">
    <property type="entry name" value="ABC_TRANSPORTER_2"/>
    <property type="match status" value="1"/>
</dbReference>
<evidence type="ECO:0000256" key="4">
    <source>
        <dbReference type="ARBA" id="ARBA00022840"/>
    </source>
</evidence>
<dbReference type="EMBL" id="BAAAQF010000010">
    <property type="protein sequence ID" value="GAA1681026.1"/>
    <property type="molecule type" value="Genomic_DNA"/>
</dbReference>
<sequence>MTDTVVAVSGLRKAFGRNAVLDGVDLAVPAGAVVALLGPGESGKSTLVDVLTARTAPDDGTVRVCGHDAALEPAAVRALVGAAAPIGDADAALTGSALLRRAGPPPPGLLDRLGLTGALNRPVATYSGGERRRFALALALAGGPPVVLLDEPTLGLDAADRRTVRAIVRDLAAGGAAVLVTTGCLAEADRLADEVAVLDRGRVVARCTVEELKRRIPERHVRLRFATEYEFAAAARVLSDAVAGEEPLVLRVPGDGGTRSLRSLLDRLDEYALSAAEWSVPESDLDDVLAALSRAAA</sequence>
<protein>
    <submittedName>
        <fullName evidence="7">Daunorubicin resistance protein DrrA family ABC transporter ATP-binding protein</fullName>
    </submittedName>
</protein>
<dbReference type="CDD" id="cd03230">
    <property type="entry name" value="ABC_DR_subfamily_A"/>
    <property type="match status" value="1"/>
</dbReference>
<dbReference type="Gene3D" id="3.40.50.300">
    <property type="entry name" value="P-loop containing nucleotide triphosphate hydrolases"/>
    <property type="match status" value="1"/>
</dbReference>
<dbReference type="InterPro" id="IPR050763">
    <property type="entry name" value="ABC_transporter_ATP-binding"/>
</dbReference>
<dbReference type="PANTHER" id="PTHR42711">
    <property type="entry name" value="ABC TRANSPORTER ATP-BINDING PROTEIN"/>
    <property type="match status" value="1"/>
</dbReference>
<dbReference type="SMART" id="SM00382">
    <property type="entry name" value="AAA"/>
    <property type="match status" value="1"/>
</dbReference>
<dbReference type="PANTHER" id="PTHR42711:SF19">
    <property type="entry name" value="DOXORUBICIN RESISTANCE ATP-BINDING PROTEIN DRRA"/>
    <property type="match status" value="1"/>
</dbReference>
<evidence type="ECO:0000259" key="6">
    <source>
        <dbReference type="PROSITE" id="PS50893"/>
    </source>
</evidence>
<feature type="domain" description="ABC transporter" evidence="6">
    <location>
        <begin position="6"/>
        <end position="225"/>
    </location>
</feature>
<evidence type="ECO:0000256" key="2">
    <source>
        <dbReference type="ARBA" id="ARBA00022448"/>
    </source>
</evidence>
<dbReference type="Pfam" id="PF00005">
    <property type="entry name" value="ABC_tran"/>
    <property type="match status" value="1"/>
</dbReference>
<evidence type="ECO:0000256" key="1">
    <source>
        <dbReference type="ARBA" id="ARBA00004202"/>
    </source>
</evidence>
<dbReference type="Proteomes" id="UP001499851">
    <property type="component" value="Unassembled WGS sequence"/>
</dbReference>
<comment type="caution">
    <text evidence="7">The sequence shown here is derived from an EMBL/GenBank/DDBJ whole genome shotgun (WGS) entry which is preliminary data.</text>
</comment>